<dbReference type="Proteomes" id="UP000014155">
    <property type="component" value="Unassembled WGS sequence"/>
</dbReference>
<dbReference type="InterPro" id="IPR001387">
    <property type="entry name" value="Cro/C1-type_HTH"/>
</dbReference>
<dbReference type="SMART" id="SM00530">
    <property type="entry name" value="HTH_XRE"/>
    <property type="match status" value="1"/>
</dbReference>
<gene>
    <name evidence="2" type="ORF">CTER_3973</name>
</gene>
<sequence length="104" mass="12076">MSFKKVNEKLEINKRLKNDTELKKAYDEAQREYEIVKQLVKMRNEMGLSQSDVAKKSGLTQQMVSRIETVDNSPTLKNFIKYIDSVGLEIKIVKKTEGMEYSKV</sequence>
<keyword evidence="3" id="KW-1185">Reference proteome</keyword>
<proteinExistence type="predicted"/>
<evidence type="ECO:0000259" key="1">
    <source>
        <dbReference type="PROSITE" id="PS50943"/>
    </source>
</evidence>
<organism evidence="2 3">
    <name type="scientific">Ruminiclostridium cellobioparum subsp. termitidis CT1112</name>
    <dbReference type="NCBI Taxonomy" id="1195236"/>
    <lineage>
        <taxon>Bacteria</taxon>
        <taxon>Bacillati</taxon>
        <taxon>Bacillota</taxon>
        <taxon>Clostridia</taxon>
        <taxon>Eubacteriales</taxon>
        <taxon>Oscillospiraceae</taxon>
        <taxon>Ruminiclostridium</taxon>
    </lineage>
</organism>
<dbReference type="CDD" id="cd00093">
    <property type="entry name" value="HTH_XRE"/>
    <property type="match status" value="1"/>
</dbReference>
<accession>S0FGK6</accession>
<dbReference type="PROSITE" id="PS50943">
    <property type="entry name" value="HTH_CROC1"/>
    <property type="match status" value="1"/>
</dbReference>
<dbReference type="EMBL" id="AORV01000058">
    <property type="protein sequence ID" value="EMS70222.1"/>
    <property type="molecule type" value="Genomic_DNA"/>
</dbReference>
<dbReference type="STRING" id="1195236.CTER_3973"/>
<evidence type="ECO:0000313" key="2">
    <source>
        <dbReference type="EMBL" id="EMS70222.1"/>
    </source>
</evidence>
<reference evidence="2 3" key="1">
    <citation type="journal article" date="2013" name="Genome Announc.">
        <title>Draft Genome Sequence of the Cellulolytic, Mesophilic, Anaerobic Bacterium Clostridium termitidis Strain CT1112 (DSM 5398).</title>
        <authorList>
            <person name="Lal S."/>
            <person name="Ramachandran U."/>
            <person name="Zhang X."/>
            <person name="Munir R."/>
            <person name="Sparling R."/>
            <person name="Levin D.B."/>
        </authorList>
    </citation>
    <scope>NUCLEOTIDE SEQUENCE [LARGE SCALE GENOMIC DNA]</scope>
    <source>
        <strain evidence="2 3">CT1112</strain>
    </source>
</reference>
<dbReference type="InterPro" id="IPR010982">
    <property type="entry name" value="Lambda_DNA-bd_dom_sf"/>
</dbReference>
<dbReference type="Gene3D" id="1.10.260.40">
    <property type="entry name" value="lambda repressor-like DNA-binding domains"/>
    <property type="match status" value="1"/>
</dbReference>
<protein>
    <submittedName>
        <fullName evidence="2">Helix-turn-helix protein</fullName>
    </submittedName>
</protein>
<dbReference type="PATRIC" id="fig|1195236.3.peg.4183"/>
<dbReference type="AlphaFoldDB" id="S0FGK6"/>
<feature type="domain" description="HTH cro/C1-type" evidence="1">
    <location>
        <begin position="39"/>
        <end position="93"/>
    </location>
</feature>
<dbReference type="GO" id="GO:0003677">
    <property type="term" value="F:DNA binding"/>
    <property type="evidence" value="ECO:0007669"/>
    <property type="project" value="InterPro"/>
</dbReference>
<dbReference type="RefSeq" id="WP_004628788.1">
    <property type="nucleotide sequence ID" value="NZ_AORV01000058.1"/>
</dbReference>
<name>S0FGK6_RUMCE</name>
<dbReference type="eggNOG" id="COG3620">
    <property type="taxonomic scope" value="Bacteria"/>
</dbReference>
<dbReference type="Pfam" id="PF01381">
    <property type="entry name" value="HTH_3"/>
    <property type="match status" value="1"/>
</dbReference>
<evidence type="ECO:0000313" key="3">
    <source>
        <dbReference type="Proteomes" id="UP000014155"/>
    </source>
</evidence>
<dbReference type="SUPFAM" id="SSF47413">
    <property type="entry name" value="lambda repressor-like DNA-binding domains"/>
    <property type="match status" value="1"/>
</dbReference>
<comment type="caution">
    <text evidence="2">The sequence shown here is derived from an EMBL/GenBank/DDBJ whole genome shotgun (WGS) entry which is preliminary data.</text>
</comment>